<feature type="binding site" description="axial binding residue" evidence="4">
    <location>
        <position position="303"/>
    </location>
    <ligand>
        <name>heme c</name>
        <dbReference type="ChEBI" id="CHEBI:61717"/>
        <label>8</label>
    </ligand>
    <ligandPart>
        <name>Fe</name>
        <dbReference type="ChEBI" id="CHEBI:18248"/>
    </ligandPart>
</feature>
<feature type="binding site" description="covalent" evidence="3">
    <location>
        <position position="170"/>
    </location>
    <ligand>
        <name>heme c</name>
        <dbReference type="ChEBI" id="CHEBI:61717"/>
        <label>1</label>
    </ligand>
</feature>
<feature type="binding site" description="axial binding residue" evidence="4">
    <location>
        <position position="270"/>
    </location>
    <ligand>
        <name>heme c</name>
        <dbReference type="ChEBI" id="CHEBI:61717"/>
        <label>2</label>
    </ligand>
    <ligandPart>
        <name>Fe</name>
        <dbReference type="ChEBI" id="CHEBI:18248"/>
    </ligandPart>
</feature>
<feature type="binding site" description="covalent" evidence="3">
    <location>
        <position position="337"/>
    </location>
    <ligand>
        <name>heme c</name>
        <dbReference type="ChEBI" id="CHEBI:61717"/>
        <label>7</label>
    </ligand>
</feature>
<comment type="catalytic activity">
    <reaction evidence="2">
        <text>hydroxylamine + 3 Fe(III)-[cytochrome c] = nitric oxide + 3 Fe(II)-[cytochrome c] + 3 H(+)</text>
        <dbReference type="Rhea" id="RHEA:45036"/>
        <dbReference type="Rhea" id="RHEA-COMP:10350"/>
        <dbReference type="Rhea" id="RHEA-COMP:14399"/>
        <dbReference type="ChEBI" id="CHEBI:15378"/>
        <dbReference type="ChEBI" id="CHEBI:15429"/>
        <dbReference type="ChEBI" id="CHEBI:16480"/>
        <dbReference type="ChEBI" id="CHEBI:29033"/>
        <dbReference type="ChEBI" id="CHEBI:29034"/>
    </reaction>
</comment>
<comment type="catalytic activity">
    <reaction evidence="2">
        <text>hydroxylamine + 4 Fe(III)-[cytochrome c] + H2O = 4 Fe(II)-[cytochrome c] + nitrite + 5 H(+)</text>
        <dbReference type="Rhea" id="RHEA:45032"/>
        <dbReference type="Rhea" id="RHEA-COMP:10350"/>
        <dbReference type="Rhea" id="RHEA-COMP:14399"/>
        <dbReference type="ChEBI" id="CHEBI:15377"/>
        <dbReference type="ChEBI" id="CHEBI:15378"/>
        <dbReference type="ChEBI" id="CHEBI:15429"/>
        <dbReference type="ChEBI" id="CHEBI:16301"/>
        <dbReference type="ChEBI" id="CHEBI:29033"/>
        <dbReference type="ChEBI" id="CHEBI:29034"/>
    </reaction>
</comment>
<feature type="binding site" description="axial binding residue" evidence="4">
    <location>
        <position position="482"/>
    </location>
    <ligand>
        <name>heme c</name>
        <dbReference type="ChEBI" id="CHEBI:61717"/>
        <label>7</label>
    </ligand>
    <ligandPart>
        <name>Fe</name>
        <dbReference type="ChEBI" id="CHEBI:18248"/>
    </ligandPart>
</feature>
<feature type="chain" id="PRO_5032303300" description="Hydroxylamine oxidoreductase" evidence="5">
    <location>
        <begin position="31"/>
        <end position="528"/>
    </location>
</feature>
<feature type="signal peptide" evidence="5">
    <location>
        <begin position="1"/>
        <end position="30"/>
    </location>
</feature>
<comment type="function">
    <text evidence="2">Catalyzes the oxidation of hydroxylamine to nitrite. The electrons released in the reaction are partitioned to ammonium monooxygenase and to the respiratory chain. The immediate acceptor of electrons from HAO is cytochrome c-554.</text>
</comment>
<keyword evidence="2 4" id="KW-0479">Metal-binding</keyword>
<protein>
    <recommendedName>
        <fullName evidence="2">Hydroxylamine oxidoreductase</fullName>
        <shortName evidence="2">HAO</shortName>
        <ecNumber evidence="2">1.7.2.6</ecNumber>
    </recommendedName>
</protein>
<gene>
    <name evidence="6" type="ORF">HW564_07750</name>
</gene>
<dbReference type="Pfam" id="PF13447">
    <property type="entry name" value="Multi-haem_cyto"/>
    <property type="match status" value="1"/>
</dbReference>
<feature type="binding site" description="axial binding residue" evidence="4">
    <location>
        <position position="387"/>
    </location>
    <ligand>
        <name>heme c</name>
        <dbReference type="ChEBI" id="CHEBI:61717"/>
        <label>8</label>
    </ligand>
    <ligandPart>
        <name>Fe</name>
        <dbReference type="ChEBI" id="CHEBI:18248"/>
    </ligandPart>
</feature>
<dbReference type="FunFam" id="1.10.780.10:FF:000001">
    <property type="entry name" value="Hydroxylamine oxidoreductase"/>
    <property type="match status" value="1"/>
</dbReference>
<feature type="binding site" description="covalent" evidence="3">
    <location>
        <position position="286"/>
    </location>
    <ligand>
        <name>heme c</name>
        <dbReference type="ChEBI" id="CHEBI:61717"/>
        <label>6</label>
    </ligand>
</feature>
<evidence type="ECO:0000256" key="1">
    <source>
        <dbReference type="ARBA" id="ARBA00022729"/>
    </source>
</evidence>
<reference evidence="6 7" key="1">
    <citation type="journal article" date="2020" name="Proc. Natl. Acad. Sci. U.S.A.">
        <title>Ecological drivers of bacterial community assembly in synthetic phycospheres.</title>
        <authorList>
            <person name="Fu H."/>
            <person name="Uchimiya M."/>
            <person name="Gore J."/>
            <person name="Moran M.A."/>
        </authorList>
    </citation>
    <scope>NUCLEOTIDE SEQUENCE [LARGE SCALE GENOMIC DNA]</scope>
    <source>
        <strain evidence="6">HF-Din03</strain>
    </source>
</reference>
<dbReference type="InterPro" id="IPR036280">
    <property type="entry name" value="Multihaem_cyt_sf"/>
</dbReference>
<comment type="subunit">
    <text evidence="2">Homotrimer.</text>
</comment>
<comment type="cofactor">
    <cofactor evidence="2">
        <name>heme c</name>
        <dbReference type="ChEBI" id="CHEBI:61717"/>
    </cofactor>
    <text evidence="2">Binds 8 heme c groups per subunit. One of them, heme-4, is an atypical heme c (unusual heme c binding motif CXXXXCH) and is called P460. Catalysis takes place at heme-4/P460. The other c-type hemes mediate electron transfer to the external electron acceptor, which is a cytochrome c-type protein.</text>
</comment>
<sequence>MMAAKLNFLNKIRPALCVLFSALLITPARAEIPDALYTALGLDKDVAPNVLYDALVKRYRDPEQGAGEGAFADLWEPIPFSAYMAPQNFYQGPDLDIEVSRTECVECHESVTPGWVHSWENSVHGNLDEIRGLDASDSRHYKQELIGQVETNLHSMGLLEEGQRLNDVGCIDCHMGVGVESGNHKTDLYMPDAASCGQCHVQEFAERESERDTLDWPQDQWPDGRPSHALSYIANVETAIWAGMEQREVAAGCTMCHTTQNTCNSCHTRHEFSAAEARKPEACSTCHNGVDHNEFENFMLSKHGVIYNASGDEWDWELPLAQAFEQGGQTAPTCQTCHMEYEGEYGHNLVQKVRWGFNPMPEIADNLDHPWFEERKESWVATCTQCHSESFARSYLDVMDQGTIDGIELVKEAKVIMQGLYDDGMLTGQTTNRPAPPAPDEDAPGGFFGFFASQGNNPTAIDVEYAEMWEQHIMKHFKGLAHVNPGGFTYSNGWAKLIRSLARIKDADTTLREKADMLARIKKLEEGN</sequence>
<keyword evidence="2" id="KW-0560">Oxidoreductase</keyword>
<feature type="binding site" description="axial binding residue" evidence="4">
    <location>
        <position position="200"/>
    </location>
    <ligand>
        <name>heme c</name>
        <dbReference type="ChEBI" id="CHEBI:61717"/>
        <label>3</label>
    </ligand>
    <ligandPart>
        <name>Fe</name>
        <dbReference type="ChEBI" id="CHEBI:18248"/>
    </ligandPart>
</feature>
<feature type="binding site" description="covalent" evidence="3">
    <location>
        <position position="253"/>
    </location>
    <ligand>
        <name>heme c</name>
        <dbReference type="ChEBI" id="CHEBI:61717"/>
        <label>4</label>
    </ligand>
</feature>
<feature type="binding site" description="covalent" evidence="3">
    <location>
        <position position="107"/>
    </location>
    <ligand>
        <name>heme c</name>
        <dbReference type="ChEBI" id="CHEBI:61717"/>
        <label>1</label>
    </ligand>
</feature>
<dbReference type="PIRSF" id="PIRSF000242">
    <property type="entry name" value="HAO"/>
    <property type="match status" value="1"/>
</dbReference>
<feature type="binding site" description="axial binding residue" evidence="4">
    <location>
        <position position="174"/>
    </location>
    <ligand>
        <name>heme c</name>
        <dbReference type="ChEBI" id="CHEBI:61717"/>
        <label>2</label>
    </ligand>
    <ligandPart>
        <name>Fe</name>
        <dbReference type="ChEBI" id="CHEBI:18248"/>
    </ligandPart>
</feature>
<feature type="binding site" description="axial binding residue" evidence="4">
    <location>
        <position position="287"/>
    </location>
    <ligand>
        <name>heme c</name>
        <dbReference type="ChEBI" id="CHEBI:61717"/>
        <label>6</label>
    </ligand>
    <ligandPart>
        <name>Fe</name>
        <dbReference type="ChEBI" id="CHEBI:18248"/>
    </ligandPart>
</feature>
<feature type="binding site" description="axial binding residue" evidence="4">
    <location>
        <position position="228"/>
    </location>
    <ligand>
        <name>heme c</name>
        <dbReference type="ChEBI" id="CHEBI:61717"/>
        <label>6</label>
    </ligand>
    <ligandPart>
        <name>Fe</name>
        <dbReference type="ChEBI" id="CHEBI:18248"/>
    </ligandPart>
</feature>
<feature type="binding site" description="axial binding residue" evidence="4">
    <location>
        <position position="347"/>
    </location>
    <ligand>
        <name>heme c</name>
        <dbReference type="ChEBI" id="CHEBI:61717"/>
        <label>5</label>
    </ligand>
    <ligandPart>
        <name>Fe</name>
        <dbReference type="ChEBI" id="CHEBI:18248"/>
    </ligandPart>
</feature>
<dbReference type="Proteomes" id="UP000565723">
    <property type="component" value="Unassembled WGS sequence"/>
</dbReference>
<dbReference type="AlphaFoldDB" id="A0A850LFI4"/>
<feature type="binding site" description="axial binding residue" evidence="4">
    <location>
        <position position="184"/>
    </location>
    <ligand>
        <name>heme c</name>
        <dbReference type="ChEBI" id="CHEBI:61717"/>
        <label>1</label>
    </ligand>
    <ligandPart>
        <name>Fe</name>
        <dbReference type="ChEBI" id="CHEBI:18248"/>
    </ligandPart>
</feature>
<dbReference type="InterPro" id="IPR051829">
    <property type="entry name" value="Multiheme_Cytochr_ET"/>
</dbReference>
<dbReference type="SUPFAM" id="SSF48695">
    <property type="entry name" value="Multiheme cytochromes"/>
    <property type="match status" value="1"/>
</dbReference>
<accession>A0A850LFI4</accession>
<dbReference type="GO" id="GO:0046872">
    <property type="term" value="F:metal ion binding"/>
    <property type="evidence" value="ECO:0007669"/>
    <property type="project" value="UniProtKB-UniRule"/>
</dbReference>
<feature type="binding site" description="covalent" evidence="3">
    <location>
        <position position="199"/>
    </location>
    <ligand>
        <name>heme c</name>
        <dbReference type="ChEBI" id="CHEBI:61717"/>
        <label>3</label>
    </ligand>
</feature>
<proteinExistence type="predicted"/>
<feature type="binding site" description="covalent" evidence="3">
    <location>
        <position position="196"/>
    </location>
    <ligand>
        <name>heme c</name>
        <dbReference type="ChEBI" id="CHEBI:61717"/>
        <label>3</label>
    </ligand>
</feature>
<feature type="binding site" description="covalent" evidence="3">
    <location>
        <position position="334"/>
    </location>
    <ligand>
        <name>heme c</name>
        <dbReference type="ChEBI" id="CHEBI:61717"/>
        <label>7</label>
    </ligand>
</feature>
<comment type="caution">
    <text evidence="6">The sequence shown here is derived from an EMBL/GenBank/DDBJ whole genome shotgun (WGS) entry which is preliminary data.</text>
</comment>
<feature type="binding site" description="covalent" evidence="3">
    <location>
        <position position="283"/>
    </location>
    <ligand>
        <name>heme c</name>
        <dbReference type="ChEBI" id="CHEBI:61717"/>
        <label>6</label>
    </ligand>
</feature>
<feature type="binding site" description="axial binding residue" evidence="4">
    <location>
        <position position="257"/>
    </location>
    <ligand>
        <name>heme c</name>
        <dbReference type="ChEBI" id="CHEBI:61717"/>
        <label>4</label>
    </ligand>
    <ligandPart>
        <name>Fe</name>
        <dbReference type="ChEBI" id="CHEBI:18248"/>
    </ligandPart>
</feature>
<dbReference type="EC" id="1.7.2.6" evidence="2"/>
<evidence type="ECO:0000256" key="5">
    <source>
        <dbReference type="SAM" id="SignalP"/>
    </source>
</evidence>
<dbReference type="EMBL" id="JABXIY010000020">
    <property type="protein sequence ID" value="NVK96806.1"/>
    <property type="molecule type" value="Genomic_DNA"/>
</dbReference>
<keyword evidence="2 3" id="KW-0349">Heme</keyword>
<feature type="binding site" description="covalent" evidence="3">
    <location>
        <position position="173"/>
    </location>
    <ligand>
        <name>heme c</name>
        <dbReference type="ChEBI" id="CHEBI:61717"/>
        <label>1</label>
    </ligand>
</feature>
<dbReference type="Gene3D" id="1.20.850.10">
    <property type="entry name" value="Hydroxylamine Oxidoreductase, Chain A, domain 2"/>
    <property type="match status" value="1"/>
</dbReference>
<evidence type="ECO:0000256" key="3">
    <source>
        <dbReference type="PIRSR" id="PIRSR000242-1"/>
    </source>
</evidence>
<dbReference type="OMA" id="DACHTRH"/>
<feature type="binding site" description="covalent" evidence="3">
    <location>
        <position position="263"/>
    </location>
    <ligand>
        <name>heme c</name>
        <dbReference type="ChEBI" id="CHEBI:61717"/>
        <label>5</label>
    </ligand>
</feature>
<feature type="binding site" description="covalent" evidence="3">
    <location>
        <position position="386"/>
    </location>
    <ligand>
        <name>heme c</name>
        <dbReference type="ChEBI" id="CHEBI:61717"/>
        <label>1</label>
    </ligand>
</feature>
<keyword evidence="2 4" id="KW-0408">Iron</keyword>
<name>A0A850LFI4_9RHOB</name>
<feature type="binding site" description="covalent" evidence="3">
    <location>
        <position position="383"/>
    </location>
    <ligand>
        <name>heme c</name>
        <dbReference type="ChEBI" id="CHEBI:61717"/>
        <label>1</label>
    </ligand>
</feature>
<dbReference type="RefSeq" id="WP_011241980.1">
    <property type="nucleotide sequence ID" value="NZ_JABXIY010000020.1"/>
</dbReference>
<feature type="binding site" description="covalent" evidence="3">
    <location>
        <position position="104"/>
    </location>
    <ligand>
        <name>heme c</name>
        <dbReference type="ChEBI" id="CHEBI:61717"/>
        <label>1</label>
    </ligand>
</feature>
<feature type="binding site" description="axial binding residue" evidence="4">
    <location>
        <position position="108"/>
    </location>
    <ligand>
        <name>heme c</name>
        <dbReference type="ChEBI" id="CHEBI:61717"/>
        <label>1</label>
    </ligand>
    <ligandPart>
        <name>Fe</name>
        <dbReference type="ChEBI" id="CHEBI:18248"/>
    </ligandPart>
</feature>
<evidence type="ECO:0000313" key="7">
    <source>
        <dbReference type="Proteomes" id="UP000565723"/>
    </source>
</evidence>
<dbReference type="GO" id="GO:0019331">
    <property type="term" value="P:anaerobic respiration, using ammonium as electron donor"/>
    <property type="evidence" value="ECO:0007669"/>
    <property type="project" value="UniProtKB-UniRule"/>
</dbReference>
<evidence type="ECO:0000313" key="6">
    <source>
        <dbReference type="EMBL" id="NVK96806.1"/>
    </source>
</evidence>
<feature type="binding site" description="axial binding residue" evidence="4">
    <location>
        <position position="338"/>
    </location>
    <ligand>
        <name>heme c</name>
        <dbReference type="ChEBI" id="CHEBI:61717"/>
        <label>7</label>
    </ligand>
    <ligandPart>
        <name>Fe</name>
        <dbReference type="ChEBI" id="CHEBI:18248"/>
    </ligandPart>
</feature>
<feature type="binding site" description="covalent" evidence="3">
    <location>
        <position position="266"/>
    </location>
    <ligand>
        <name>heme c</name>
        <dbReference type="ChEBI" id="CHEBI:61717"/>
        <label>5</label>
    </ligand>
</feature>
<feature type="binding site" description="covalent" evidence="3">
    <location>
        <position position="256"/>
    </location>
    <ligand>
        <name>heme c</name>
        <dbReference type="ChEBI" id="CHEBI:61717"/>
        <label>4</label>
    </ligand>
</feature>
<dbReference type="InterPro" id="IPR012138">
    <property type="entry name" value="HAO"/>
</dbReference>
<organism evidence="6 7">
    <name type="scientific">Ruegeria pomeroyi</name>
    <dbReference type="NCBI Taxonomy" id="89184"/>
    <lineage>
        <taxon>Bacteria</taxon>
        <taxon>Pseudomonadati</taxon>
        <taxon>Pseudomonadota</taxon>
        <taxon>Alphaproteobacteria</taxon>
        <taxon>Rhodobacterales</taxon>
        <taxon>Roseobacteraceae</taxon>
        <taxon>Ruegeria</taxon>
    </lineage>
</organism>
<dbReference type="GO" id="GO:0047991">
    <property type="term" value="F:hydroxylamine oxidase activity"/>
    <property type="evidence" value="ECO:0007669"/>
    <property type="project" value="UniProtKB-UniRule"/>
</dbReference>
<evidence type="ECO:0000256" key="4">
    <source>
        <dbReference type="PIRSR" id="PIRSR000242-2"/>
    </source>
</evidence>
<feature type="binding site" description="axial binding residue" evidence="4">
    <location>
        <position position="124"/>
    </location>
    <ligand>
        <name>heme c</name>
        <dbReference type="ChEBI" id="CHEBI:61717"/>
        <label>3</label>
    </ligand>
    <ligandPart>
        <name>Fe</name>
        <dbReference type="ChEBI" id="CHEBI:18248"/>
    </ligandPart>
</feature>
<dbReference type="PANTHER" id="PTHR35038:SF6">
    <property type="entry name" value="SURFACE LOCALIZED DECAHEME CYTOCHROME C LIPOPROTEIN"/>
    <property type="match status" value="1"/>
</dbReference>
<evidence type="ECO:0000256" key="2">
    <source>
        <dbReference type="PIRNR" id="PIRNR000242"/>
    </source>
</evidence>
<feature type="binding site" description="axial binding residue" evidence="4">
    <location>
        <position position="267"/>
    </location>
    <ligand>
        <name>heme c</name>
        <dbReference type="ChEBI" id="CHEBI:61717"/>
        <label>5</label>
    </ligand>
    <ligandPart>
        <name>Fe</name>
        <dbReference type="ChEBI" id="CHEBI:18248"/>
    </ligandPart>
</feature>
<dbReference type="PANTHER" id="PTHR35038">
    <property type="entry name" value="DISSIMILATORY SULFITE REDUCTASE SIRA"/>
    <property type="match status" value="1"/>
</dbReference>
<dbReference type="Gene3D" id="1.10.780.10">
    <property type="entry name" value="Hydroxylamine Oxidoreductase, Chain A, domain 1"/>
    <property type="match status" value="1"/>
</dbReference>
<keyword evidence="1 5" id="KW-0732">Signal</keyword>